<gene>
    <name evidence="1" type="ORF">BKG76_07935</name>
</gene>
<reference evidence="1 2" key="1">
    <citation type="submission" date="2016-10" db="EMBL/GenBank/DDBJ databases">
        <title>Evaluation of Human, Veterinary and Environmental Mycobacterium chelonae Isolates by Core Genome Phylogenomic Analysis, Targeted Gene Comparison, and Anti-microbial Susceptibility Patterns: A Tale of Mistaken Identities.</title>
        <authorList>
            <person name="Fogelson S.B."/>
            <person name="Camus A.C."/>
            <person name="Lorenz W."/>
            <person name="Vasireddy R."/>
            <person name="Vasireddy S."/>
            <person name="Smith T."/>
            <person name="Brown-Elliott B.A."/>
            <person name="Wallace R.J.Jr."/>
            <person name="Hasan N.A."/>
            <person name="Reischl U."/>
            <person name="Sanchez S."/>
        </authorList>
    </citation>
    <scope>NUCLEOTIDE SEQUENCE [LARGE SCALE GENOMIC DNA]</scope>
    <source>
        <strain evidence="1 2">1559</strain>
    </source>
</reference>
<dbReference type="AlphaFoldDB" id="A0A1S1LA81"/>
<sequence length="132" mass="14170">MVYAGADPSHTNEFRTPSHNIICLLSTGDNPDYNHVRCEIAQIAYLPPPPLPDCGSFAKSMGHMVFLYQGRPAGFQCAHDSISADIDVPVLAYGQSIQAGSFHCDSTEQGVDCADTGSGHGFRISRGGYDFT</sequence>
<proteinExistence type="predicted"/>
<organism evidence="1 2">
    <name type="scientific">Mycobacteroides franklinii</name>
    <dbReference type="NCBI Taxonomy" id="948102"/>
    <lineage>
        <taxon>Bacteria</taxon>
        <taxon>Bacillati</taxon>
        <taxon>Actinomycetota</taxon>
        <taxon>Actinomycetes</taxon>
        <taxon>Mycobacteriales</taxon>
        <taxon>Mycobacteriaceae</taxon>
        <taxon>Mycobacteroides</taxon>
    </lineage>
</organism>
<accession>A0A1S1LA81</accession>
<dbReference type="Pfam" id="PF20341">
    <property type="entry name" value="DUF6636"/>
    <property type="match status" value="1"/>
</dbReference>
<evidence type="ECO:0000313" key="1">
    <source>
        <dbReference type="EMBL" id="OHU22601.1"/>
    </source>
</evidence>
<comment type="caution">
    <text evidence="1">The sequence shown here is derived from an EMBL/GenBank/DDBJ whole genome shotgun (WGS) entry which is preliminary data.</text>
</comment>
<protein>
    <submittedName>
        <fullName evidence="1">Uncharacterized protein</fullName>
    </submittedName>
</protein>
<dbReference type="STRING" id="948102.BKG76_07935"/>
<dbReference type="InterPro" id="IPR046576">
    <property type="entry name" value="DUF6636"/>
</dbReference>
<dbReference type="Proteomes" id="UP000179616">
    <property type="component" value="Unassembled WGS sequence"/>
</dbReference>
<name>A0A1S1LA81_9MYCO</name>
<dbReference type="EMBL" id="MLIK01000019">
    <property type="protein sequence ID" value="OHU22601.1"/>
    <property type="molecule type" value="Genomic_DNA"/>
</dbReference>
<evidence type="ECO:0000313" key="2">
    <source>
        <dbReference type="Proteomes" id="UP000179616"/>
    </source>
</evidence>